<dbReference type="PANTHER" id="PTHR30146">
    <property type="entry name" value="LACI-RELATED TRANSCRIPTIONAL REPRESSOR"/>
    <property type="match status" value="1"/>
</dbReference>
<reference evidence="5 6" key="1">
    <citation type="submission" date="2023-02" db="EMBL/GenBank/DDBJ databases">
        <title>Devosia algicola sp. nov., isolated from the phycosphere of marine algae.</title>
        <authorList>
            <person name="Kim J.M."/>
            <person name="Lee J.K."/>
            <person name="Choi B.J."/>
            <person name="Bayburt H."/>
            <person name="Jeon C.O."/>
        </authorList>
    </citation>
    <scope>NUCLEOTIDE SEQUENCE [LARGE SCALE GENOMIC DNA]</scope>
    <source>
        <strain evidence="5 6">G20-9</strain>
    </source>
</reference>
<keyword evidence="2" id="KW-0238">DNA-binding</keyword>
<dbReference type="InterPro" id="IPR010982">
    <property type="entry name" value="Lambda_DNA-bd_dom_sf"/>
</dbReference>
<dbReference type="Pfam" id="PF13377">
    <property type="entry name" value="Peripla_BP_3"/>
    <property type="match status" value="1"/>
</dbReference>
<dbReference type="RefSeq" id="WP_282219694.1">
    <property type="nucleotide sequence ID" value="NZ_CP118246.1"/>
</dbReference>
<dbReference type="CDD" id="cd01392">
    <property type="entry name" value="HTH_LacI"/>
    <property type="match status" value="1"/>
</dbReference>
<evidence type="ECO:0000256" key="3">
    <source>
        <dbReference type="ARBA" id="ARBA00023163"/>
    </source>
</evidence>
<dbReference type="Pfam" id="PF00356">
    <property type="entry name" value="LacI"/>
    <property type="match status" value="1"/>
</dbReference>
<dbReference type="Gene3D" id="1.10.260.40">
    <property type="entry name" value="lambda repressor-like DNA-binding domains"/>
    <property type="match status" value="1"/>
</dbReference>
<sequence length="343" mass="36967">MAKKAASQSLVHRKSGDRVTLRTISDATGLSLSTVSLALRGGVSLKAETKQKVDDAARRLGYIPDRAGVRLRTGKTNVIALVLDSTGNSIDFAGNLIRGIGREISNTRYHLTVVPEFERGSTGTVRYILDHRTADGIIVTHTAKRDPRIEMLLGANFPFVTHGRTEFESPHPFHDFDAEAFVAMAVERLARLGCKNLVLVSGDDGTNNHRNIAGAFRQFLASAGLVGTVVDWGPAGGHAAELRRLGSELAATRPDGILCDTELRAISLLGGLQDGGLTPGSDVHVIYKQTSDIVPTVYPGIDSIEEDVPAAGSKLTRLLMRRIAGELPEALQSLSYPVCRWRQ</sequence>
<gene>
    <name evidence="5" type="ORF">PSQ19_03860</name>
</gene>
<protein>
    <submittedName>
        <fullName evidence="5">Substrate-binding domain-containing protein</fullName>
    </submittedName>
</protein>
<dbReference type="InterPro" id="IPR046335">
    <property type="entry name" value="LacI/GalR-like_sensor"/>
</dbReference>
<dbReference type="EMBL" id="CP118246">
    <property type="protein sequence ID" value="WDR03300.1"/>
    <property type="molecule type" value="Genomic_DNA"/>
</dbReference>
<evidence type="ECO:0000256" key="1">
    <source>
        <dbReference type="ARBA" id="ARBA00023015"/>
    </source>
</evidence>
<evidence type="ECO:0000256" key="2">
    <source>
        <dbReference type="ARBA" id="ARBA00023125"/>
    </source>
</evidence>
<evidence type="ECO:0000313" key="6">
    <source>
        <dbReference type="Proteomes" id="UP001220530"/>
    </source>
</evidence>
<dbReference type="Proteomes" id="UP001220530">
    <property type="component" value="Chromosome"/>
</dbReference>
<dbReference type="Gene3D" id="3.40.50.2300">
    <property type="match status" value="2"/>
</dbReference>
<dbReference type="SUPFAM" id="SSF53822">
    <property type="entry name" value="Periplasmic binding protein-like I"/>
    <property type="match status" value="1"/>
</dbReference>
<dbReference type="PANTHER" id="PTHR30146:SF109">
    <property type="entry name" value="HTH-TYPE TRANSCRIPTIONAL REGULATOR GALS"/>
    <property type="match status" value="1"/>
</dbReference>
<keyword evidence="3" id="KW-0804">Transcription</keyword>
<dbReference type="SMART" id="SM00354">
    <property type="entry name" value="HTH_LACI"/>
    <property type="match status" value="1"/>
</dbReference>
<accession>A0ABY7YQZ0</accession>
<proteinExistence type="predicted"/>
<feature type="domain" description="HTH lacI-type" evidence="4">
    <location>
        <begin position="19"/>
        <end position="73"/>
    </location>
</feature>
<dbReference type="SUPFAM" id="SSF47413">
    <property type="entry name" value="lambda repressor-like DNA-binding domains"/>
    <property type="match status" value="1"/>
</dbReference>
<evidence type="ECO:0000259" key="4">
    <source>
        <dbReference type="PROSITE" id="PS50932"/>
    </source>
</evidence>
<dbReference type="PROSITE" id="PS50932">
    <property type="entry name" value="HTH_LACI_2"/>
    <property type="match status" value="1"/>
</dbReference>
<organism evidence="5 6">
    <name type="scientific">Devosia algicola</name>
    <dbReference type="NCBI Taxonomy" id="3026418"/>
    <lineage>
        <taxon>Bacteria</taxon>
        <taxon>Pseudomonadati</taxon>
        <taxon>Pseudomonadota</taxon>
        <taxon>Alphaproteobacteria</taxon>
        <taxon>Hyphomicrobiales</taxon>
        <taxon>Devosiaceae</taxon>
        <taxon>Devosia</taxon>
    </lineage>
</organism>
<keyword evidence="6" id="KW-1185">Reference proteome</keyword>
<name>A0ABY7YQZ0_9HYPH</name>
<dbReference type="InterPro" id="IPR028082">
    <property type="entry name" value="Peripla_BP_I"/>
</dbReference>
<evidence type="ECO:0000313" key="5">
    <source>
        <dbReference type="EMBL" id="WDR03300.1"/>
    </source>
</evidence>
<dbReference type="InterPro" id="IPR000843">
    <property type="entry name" value="HTH_LacI"/>
</dbReference>
<keyword evidence="1" id="KW-0805">Transcription regulation</keyword>